<evidence type="ECO:0000313" key="7">
    <source>
        <dbReference type="EMBL" id="SVC60736.1"/>
    </source>
</evidence>
<dbReference type="NCBIfam" id="TIGR02227">
    <property type="entry name" value="sigpep_I_bact"/>
    <property type="match status" value="1"/>
</dbReference>
<feature type="domain" description="Peptidase S26" evidence="6">
    <location>
        <begin position="23"/>
        <end position="206"/>
    </location>
</feature>
<evidence type="ECO:0000259" key="6">
    <source>
        <dbReference type="Pfam" id="PF10502"/>
    </source>
</evidence>
<comment type="catalytic activity">
    <reaction evidence="1">
        <text>Cleavage of hydrophobic, N-terminal signal or leader sequences from secreted and periplasmic proteins.</text>
        <dbReference type="EC" id="3.4.21.89"/>
    </reaction>
</comment>
<dbReference type="EC" id="3.4.21.89" evidence="3"/>
<evidence type="ECO:0000256" key="2">
    <source>
        <dbReference type="ARBA" id="ARBA00009370"/>
    </source>
</evidence>
<protein>
    <recommendedName>
        <fullName evidence="3">signal peptidase I</fullName>
        <ecNumber evidence="3">3.4.21.89</ecNumber>
    </recommendedName>
</protein>
<dbReference type="Pfam" id="PF10502">
    <property type="entry name" value="Peptidase_S26"/>
    <property type="match status" value="1"/>
</dbReference>
<accession>A0A382NI46</accession>
<dbReference type="PRINTS" id="PR00727">
    <property type="entry name" value="LEADERPTASE"/>
</dbReference>
<dbReference type="Gene3D" id="2.10.109.10">
    <property type="entry name" value="Umud Fragment, subunit A"/>
    <property type="match status" value="1"/>
</dbReference>
<dbReference type="InterPro" id="IPR036286">
    <property type="entry name" value="LexA/Signal_pep-like_sf"/>
</dbReference>
<dbReference type="PANTHER" id="PTHR43390">
    <property type="entry name" value="SIGNAL PEPTIDASE I"/>
    <property type="match status" value="1"/>
</dbReference>
<dbReference type="GO" id="GO:0016020">
    <property type="term" value="C:membrane"/>
    <property type="evidence" value="ECO:0007669"/>
    <property type="project" value="InterPro"/>
</dbReference>
<keyword evidence="5" id="KW-0812">Transmembrane</keyword>
<organism evidence="7">
    <name type="scientific">marine metagenome</name>
    <dbReference type="NCBI Taxonomy" id="408172"/>
    <lineage>
        <taxon>unclassified sequences</taxon>
        <taxon>metagenomes</taxon>
        <taxon>ecological metagenomes</taxon>
    </lineage>
</organism>
<dbReference type="AlphaFoldDB" id="A0A382NI46"/>
<evidence type="ECO:0000256" key="3">
    <source>
        <dbReference type="ARBA" id="ARBA00013208"/>
    </source>
</evidence>
<comment type="similarity">
    <text evidence="2">Belongs to the peptidase S26 family.</text>
</comment>
<dbReference type="PROSITE" id="PS00760">
    <property type="entry name" value="SPASE_I_2"/>
    <property type="match status" value="1"/>
</dbReference>
<reference evidence="7" key="1">
    <citation type="submission" date="2018-05" db="EMBL/GenBank/DDBJ databases">
        <authorList>
            <person name="Lanie J.A."/>
            <person name="Ng W.-L."/>
            <person name="Kazmierczak K.M."/>
            <person name="Andrzejewski T.M."/>
            <person name="Davidsen T.M."/>
            <person name="Wayne K.J."/>
            <person name="Tettelin H."/>
            <person name="Glass J.I."/>
            <person name="Rusch D."/>
            <person name="Podicherti R."/>
            <person name="Tsui H.-C.T."/>
            <person name="Winkler M.E."/>
        </authorList>
    </citation>
    <scope>NUCLEOTIDE SEQUENCE</scope>
</reference>
<feature type="transmembrane region" description="Helical" evidence="5">
    <location>
        <begin position="28"/>
        <end position="47"/>
    </location>
</feature>
<keyword evidence="4" id="KW-0378">Hydrolase</keyword>
<dbReference type="InterPro" id="IPR019757">
    <property type="entry name" value="Pept_S26A_signal_pept_1_Lys-AS"/>
</dbReference>
<dbReference type="GO" id="GO:0004252">
    <property type="term" value="F:serine-type endopeptidase activity"/>
    <property type="evidence" value="ECO:0007669"/>
    <property type="project" value="InterPro"/>
</dbReference>
<dbReference type="GO" id="GO:0006465">
    <property type="term" value="P:signal peptide processing"/>
    <property type="evidence" value="ECO:0007669"/>
    <property type="project" value="InterPro"/>
</dbReference>
<name>A0A382NI46_9ZZZZ</name>
<dbReference type="InterPro" id="IPR019758">
    <property type="entry name" value="Pept_S26A_signal_pept_1_CS"/>
</dbReference>
<evidence type="ECO:0000256" key="5">
    <source>
        <dbReference type="SAM" id="Phobius"/>
    </source>
</evidence>
<keyword evidence="5" id="KW-1133">Transmembrane helix</keyword>
<keyword evidence="5" id="KW-0472">Membrane</keyword>
<gene>
    <name evidence="7" type="ORF">METZ01_LOCUS313590</name>
</gene>
<dbReference type="InterPro" id="IPR000223">
    <property type="entry name" value="Pept_S26A_signal_pept_1"/>
</dbReference>
<proteinExistence type="inferred from homology"/>
<dbReference type="InterPro" id="IPR019533">
    <property type="entry name" value="Peptidase_S26"/>
</dbReference>
<dbReference type="CDD" id="cd06530">
    <property type="entry name" value="S26_SPase_I"/>
    <property type="match status" value="1"/>
</dbReference>
<evidence type="ECO:0000256" key="4">
    <source>
        <dbReference type="ARBA" id="ARBA00022801"/>
    </source>
</evidence>
<dbReference type="EMBL" id="UINC01100573">
    <property type="protein sequence ID" value="SVC60736.1"/>
    <property type="molecule type" value="Genomic_DNA"/>
</dbReference>
<dbReference type="SUPFAM" id="SSF51306">
    <property type="entry name" value="LexA/Signal peptidase"/>
    <property type="match status" value="1"/>
</dbReference>
<sequence length="225" mass="26519">MENKKINSISNAKQQVRQKSVFREYAEAIFIALLLALFIRTFLLQAFKIPSGSMERTLLIGDHILVSKFAYGIHIPNEIPFINVKLFDDIVLFQKVAERGDIIVFKFPRDESRDFIKRVIGLPGDKLEIKRQKVYINNNPYEDPHTLHSDKPRPDPYVPRDDFGPVLIPEGYLFMMGDNRENSQDSRYWGFLDIDKIKGKAWMIYWSWNSEDDWIRFDRIGKFLQ</sequence>
<dbReference type="PROSITE" id="PS00761">
    <property type="entry name" value="SPASE_I_3"/>
    <property type="match status" value="1"/>
</dbReference>
<dbReference type="PANTHER" id="PTHR43390:SF1">
    <property type="entry name" value="CHLOROPLAST PROCESSING PEPTIDASE"/>
    <property type="match status" value="1"/>
</dbReference>
<evidence type="ECO:0000256" key="1">
    <source>
        <dbReference type="ARBA" id="ARBA00000677"/>
    </source>
</evidence>
<dbReference type="GO" id="GO:0009003">
    <property type="term" value="F:signal peptidase activity"/>
    <property type="evidence" value="ECO:0007669"/>
    <property type="project" value="UniProtKB-EC"/>
</dbReference>